<keyword evidence="7 8" id="KW-0924">Ammonia transport</keyword>
<feature type="transmembrane region" description="Helical" evidence="8">
    <location>
        <begin position="336"/>
        <end position="355"/>
    </location>
</feature>
<feature type="transmembrane region" description="Helical" evidence="8">
    <location>
        <begin position="145"/>
        <end position="163"/>
    </location>
</feature>
<feature type="transmembrane region" description="Helical" evidence="8">
    <location>
        <begin position="120"/>
        <end position="138"/>
    </location>
</feature>
<keyword evidence="9" id="KW-0732">Signal</keyword>
<evidence type="ECO:0000256" key="8">
    <source>
        <dbReference type="RuleBase" id="RU362002"/>
    </source>
</evidence>
<feature type="transmembrane region" description="Helical" evidence="8">
    <location>
        <begin position="300"/>
        <end position="324"/>
    </location>
</feature>
<keyword evidence="3 8" id="KW-0813">Transport</keyword>
<dbReference type="RefSeq" id="WP_038021333.1">
    <property type="nucleotide sequence ID" value="NZ_JPKR02000003.1"/>
</dbReference>
<dbReference type="InterPro" id="IPR001905">
    <property type="entry name" value="Ammonium_transpt"/>
</dbReference>
<evidence type="ECO:0000256" key="1">
    <source>
        <dbReference type="ARBA" id="ARBA00004141"/>
    </source>
</evidence>
<feature type="transmembrane region" description="Helical" evidence="8">
    <location>
        <begin position="277"/>
        <end position="294"/>
    </location>
</feature>
<evidence type="ECO:0000313" key="12">
    <source>
        <dbReference type="Proteomes" id="UP000029577"/>
    </source>
</evidence>
<dbReference type="AlphaFoldDB" id="A0A095T6G0"/>
<name>A0A095T6G0_9GAMM</name>
<feature type="transmembrane region" description="Helical" evidence="8">
    <location>
        <begin position="183"/>
        <end position="205"/>
    </location>
</feature>
<dbReference type="InterPro" id="IPR029020">
    <property type="entry name" value="Ammonium/urea_transptr"/>
</dbReference>
<dbReference type="eggNOG" id="COG0004">
    <property type="taxonomic scope" value="Bacteria"/>
</dbReference>
<dbReference type="Proteomes" id="UP000029577">
    <property type="component" value="Unassembled WGS sequence"/>
</dbReference>
<dbReference type="GO" id="GO:0008519">
    <property type="term" value="F:ammonium channel activity"/>
    <property type="evidence" value="ECO:0007669"/>
    <property type="project" value="InterPro"/>
</dbReference>
<dbReference type="InterPro" id="IPR018047">
    <property type="entry name" value="Ammonium_transpt_CS"/>
</dbReference>
<dbReference type="EMBL" id="JPKR02000003">
    <property type="protein sequence ID" value="KGD72089.1"/>
    <property type="molecule type" value="Genomic_DNA"/>
</dbReference>
<evidence type="ECO:0000259" key="10">
    <source>
        <dbReference type="Pfam" id="PF00909"/>
    </source>
</evidence>
<feature type="chain" id="PRO_5001909741" description="Ammonium transporter" evidence="9">
    <location>
        <begin position="21"/>
        <end position="431"/>
    </location>
</feature>
<dbReference type="Pfam" id="PF00909">
    <property type="entry name" value="Ammonium_transp"/>
    <property type="match status" value="1"/>
</dbReference>
<evidence type="ECO:0000256" key="9">
    <source>
        <dbReference type="SAM" id="SignalP"/>
    </source>
</evidence>
<feature type="transmembrane region" description="Helical" evidence="8">
    <location>
        <begin position="30"/>
        <end position="51"/>
    </location>
</feature>
<dbReference type="PROSITE" id="PS01219">
    <property type="entry name" value="AMMONIUM_TRANSP"/>
    <property type="match status" value="1"/>
</dbReference>
<dbReference type="PANTHER" id="PTHR43029">
    <property type="entry name" value="AMMONIUM TRANSPORTER MEP2"/>
    <property type="match status" value="1"/>
</dbReference>
<sequence>MRRTLLFALPAVLCSFPAFAAPGLNSGDAAFMFVTALLVLLMTLPGLALFYGGMAQSKNVLSVLVQVFSVTALISILFTLYGYSFTFTDGRALNSILGGGEKIFLKNISVNSLVGTVPEYVYIFFMMTFAAITPALITGSFAERVKFNAVLVFMAIWVTINYIPMAHMAWGGGWIAGLSVQDFAGGNVVHINSGIASLVAALMIGRRQNFGSITLTPHNMTMTMTGGSMLILGWLGFCGGCALAVNGYSMLVVLNTLLGGFGGAIAWMFIEWKKQKLPSLLGVISGSVAGMVGITPACGYVGPVGAICVGILTAPFCMVAITLIKHRLKLDDAFDVFSIHGIGGIVGGILTPVFALTSFGGSGYTEGRSMYQQLLINAGVIVFSIVFSTITSWVALKITSWLCNGLRVDHEDEYTGLDLTTHGEVGYRKNI</sequence>
<evidence type="ECO:0000313" key="11">
    <source>
        <dbReference type="EMBL" id="KGD72089.1"/>
    </source>
</evidence>
<proteinExistence type="inferred from homology"/>
<feature type="transmembrane region" description="Helical" evidence="8">
    <location>
        <begin position="375"/>
        <end position="396"/>
    </location>
</feature>
<protein>
    <recommendedName>
        <fullName evidence="8">Ammonium transporter</fullName>
    </recommendedName>
</protein>
<dbReference type="PANTHER" id="PTHR43029:SF10">
    <property type="entry name" value="AMMONIUM TRANSPORTER MEP2"/>
    <property type="match status" value="1"/>
</dbReference>
<dbReference type="STRING" id="642227.HA49_15005"/>
<feature type="domain" description="Ammonium transporter AmtB-like" evidence="10">
    <location>
        <begin position="30"/>
        <end position="427"/>
    </location>
</feature>
<dbReference type="InterPro" id="IPR024041">
    <property type="entry name" value="NH4_transpt_AmtB-like_dom"/>
</dbReference>
<feature type="transmembrane region" description="Helical" evidence="8">
    <location>
        <begin position="251"/>
        <end position="270"/>
    </location>
</feature>
<keyword evidence="4 8" id="KW-0812">Transmembrane</keyword>
<evidence type="ECO:0000256" key="3">
    <source>
        <dbReference type="ARBA" id="ARBA00022448"/>
    </source>
</evidence>
<evidence type="ECO:0000256" key="7">
    <source>
        <dbReference type="ARBA" id="ARBA00023177"/>
    </source>
</evidence>
<dbReference type="SUPFAM" id="SSF111352">
    <property type="entry name" value="Ammonium transporter"/>
    <property type="match status" value="1"/>
</dbReference>
<accession>A0A095T6G0</accession>
<reference evidence="11" key="1">
    <citation type="submission" date="2014-12" db="EMBL/GenBank/DDBJ databases">
        <title>The draft genome of the Tatumella morbirosei type strain, LMG23360T isolated from pineapple rot.</title>
        <authorList>
            <person name="Smits T.H."/>
            <person name="Palmer M."/>
            <person name="Venter S.N."/>
            <person name="Duffy B."/>
            <person name="Steenkamp E.T."/>
            <person name="Chan W.Y."/>
            <person name="Coutinho T.A."/>
            <person name="Coetzee M.P."/>
            <person name="De Maayer P."/>
        </authorList>
    </citation>
    <scope>NUCLEOTIDE SEQUENCE [LARGE SCALE GENOMIC DNA]</scope>
    <source>
        <strain evidence="11">LMG 23360</strain>
    </source>
</reference>
<keyword evidence="5 8" id="KW-1133">Transmembrane helix</keyword>
<keyword evidence="6 8" id="KW-0472">Membrane</keyword>
<dbReference type="NCBIfam" id="TIGR00836">
    <property type="entry name" value="amt"/>
    <property type="match status" value="1"/>
</dbReference>
<feature type="transmembrane region" description="Helical" evidence="8">
    <location>
        <begin position="226"/>
        <end position="245"/>
    </location>
</feature>
<comment type="subcellular location">
    <subcellularLocation>
        <location evidence="8">Cell membrane</location>
        <topology evidence="8">Multi-pass membrane protein</topology>
    </subcellularLocation>
    <subcellularLocation>
        <location evidence="1">Membrane</location>
        <topology evidence="1">Multi-pass membrane protein</topology>
    </subcellularLocation>
</comment>
<keyword evidence="12" id="KW-1185">Reference proteome</keyword>
<dbReference type="Gene3D" id="1.10.3430.10">
    <property type="entry name" value="Ammonium transporter AmtB like domains"/>
    <property type="match status" value="1"/>
</dbReference>
<feature type="transmembrane region" description="Helical" evidence="8">
    <location>
        <begin position="63"/>
        <end position="83"/>
    </location>
</feature>
<evidence type="ECO:0000256" key="2">
    <source>
        <dbReference type="ARBA" id="ARBA00005887"/>
    </source>
</evidence>
<dbReference type="GO" id="GO:0005886">
    <property type="term" value="C:plasma membrane"/>
    <property type="evidence" value="ECO:0007669"/>
    <property type="project" value="UniProtKB-SubCell"/>
</dbReference>
<evidence type="ECO:0000256" key="4">
    <source>
        <dbReference type="ARBA" id="ARBA00022692"/>
    </source>
</evidence>
<comment type="caution">
    <text evidence="11">The sequence shown here is derived from an EMBL/GenBank/DDBJ whole genome shotgun (WGS) entry which is preliminary data.</text>
</comment>
<gene>
    <name evidence="11" type="ORF">HA49_15005</name>
</gene>
<comment type="similarity">
    <text evidence="2 8">Belongs to the ammonia transporter channel (TC 1.A.11.2) family.</text>
</comment>
<feature type="signal peptide" evidence="9">
    <location>
        <begin position="1"/>
        <end position="20"/>
    </location>
</feature>
<organism evidence="11 12">
    <name type="scientific">Tatumella morbirosei</name>
    <dbReference type="NCBI Taxonomy" id="642227"/>
    <lineage>
        <taxon>Bacteria</taxon>
        <taxon>Pseudomonadati</taxon>
        <taxon>Pseudomonadota</taxon>
        <taxon>Gammaproteobacteria</taxon>
        <taxon>Enterobacterales</taxon>
        <taxon>Erwiniaceae</taxon>
        <taxon>Tatumella</taxon>
    </lineage>
</organism>
<evidence type="ECO:0000256" key="5">
    <source>
        <dbReference type="ARBA" id="ARBA00022989"/>
    </source>
</evidence>
<evidence type="ECO:0000256" key="6">
    <source>
        <dbReference type="ARBA" id="ARBA00023136"/>
    </source>
</evidence>